<dbReference type="Gene3D" id="3.40.1170.60">
    <property type="match status" value="1"/>
</dbReference>
<comment type="subcellular location">
    <subcellularLocation>
        <location evidence="7">Cytoplasm</location>
    </subcellularLocation>
</comment>
<dbReference type="Gene3D" id="3.30.70.270">
    <property type="match status" value="1"/>
</dbReference>
<dbReference type="Gene3D" id="3.30.1490.100">
    <property type="entry name" value="DNA polymerase, Y-family, little finger domain"/>
    <property type="match status" value="1"/>
</dbReference>
<reference evidence="10" key="1">
    <citation type="journal article" date="2019" name="Int. J. Syst. Evol. Microbiol.">
        <title>The Global Catalogue of Microorganisms (GCM) 10K type strain sequencing project: providing services to taxonomists for standard genome sequencing and annotation.</title>
        <authorList>
            <consortium name="The Broad Institute Genomics Platform"/>
            <consortium name="The Broad Institute Genome Sequencing Center for Infectious Disease"/>
            <person name="Wu L."/>
            <person name="Ma J."/>
        </authorList>
    </citation>
    <scope>NUCLEOTIDE SEQUENCE [LARGE SCALE GENOMIC DNA]</scope>
    <source>
        <strain evidence="10">CGMCC 1.19062</strain>
    </source>
</reference>
<dbReference type="EMBL" id="JBHUIP010000014">
    <property type="protein sequence ID" value="MFD2264944.1"/>
    <property type="molecule type" value="Genomic_DNA"/>
</dbReference>
<dbReference type="CDD" id="cd03586">
    <property type="entry name" value="PolY_Pol_IV_kappa"/>
    <property type="match status" value="1"/>
</dbReference>
<comment type="catalytic activity">
    <reaction evidence="6 7">
        <text>DNA(n) + a 2'-deoxyribonucleoside 5'-triphosphate = DNA(n+1) + diphosphate</text>
        <dbReference type="Rhea" id="RHEA:22508"/>
        <dbReference type="Rhea" id="RHEA-COMP:17339"/>
        <dbReference type="Rhea" id="RHEA-COMP:17340"/>
        <dbReference type="ChEBI" id="CHEBI:33019"/>
        <dbReference type="ChEBI" id="CHEBI:61560"/>
        <dbReference type="ChEBI" id="CHEBI:173112"/>
        <dbReference type="EC" id="2.7.7.7"/>
    </reaction>
</comment>
<feature type="binding site" evidence="7">
    <location>
        <position position="141"/>
    </location>
    <ligand>
        <name>Mg(2+)</name>
        <dbReference type="ChEBI" id="CHEBI:18420"/>
    </ligand>
</feature>
<keyword evidence="7" id="KW-0963">Cytoplasm</keyword>
<keyword evidence="3 7" id="KW-0515">Mutator protein</keyword>
<sequence>MADETYKRVCRDCGHITTAPSQRCQACGGRRFVTHSELFTLSIAHIDCDAFYASVEKRDNPSLVDQPVIVGGGGPRGVVSAACYIARSSGVRSAMPMFKALDLCPKAVVIPPNMSKYVAVGREVRAMMLNLTPLVEPLSIDEAFLDLTGTETLHQGPPARTLALFAKRVEAELGITVSIGLSHNKLLAKIASDLDKPRGFAIVGKAETLDFLSPRPVTLLWGVGKAAAASLAREGITTIGDIAKVDQRQFIKRHGALGLRLAKFARGEDPRPVTPDRETKSISVETTLDTDIAEFSALEKILWPLTEKLSQRLKAADKGGTGVTLKLKTADFQGRTRSASLPPTQLAENLWDAALPLLEAEADGRTRFRLIGIGCDRLVPGDRADPPNLLDATQEKRRKVETAMDQVRAKLGNGSIRKGRSF</sequence>
<evidence type="ECO:0000256" key="2">
    <source>
        <dbReference type="ARBA" id="ARBA00011245"/>
    </source>
</evidence>
<keyword evidence="7" id="KW-0227">DNA damage</keyword>
<feature type="active site" evidence="7">
    <location>
        <position position="142"/>
    </location>
</feature>
<dbReference type="InterPro" id="IPR001126">
    <property type="entry name" value="UmuC"/>
</dbReference>
<comment type="similarity">
    <text evidence="1 7">Belongs to the DNA polymerase type-Y family.</text>
</comment>
<dbReference type="InterPro" id="IPR022880">
    <property type="entry name" value="DNApol_IV"/>
</dbReference>
<dbReference type="PANTHER" id="PTHR11076:SF33">
    <property type="entry name" value="DNA POLYMERASE KAPPA"/>
    <property type="match status" value="1"/>
</dbReference>
<accession>A0ABW5DYR6</accession>
<dbReference type="Pfam" id="PF00817">
    <property type="entry name" value="IMS"/>
    <property type="match status" value="1"/>
</dbReference>
<evidence type="ECO:0000256" key="7">
    <source>
        <dbReference type="HAMAP-Rule" id="MF_01113"/>
    </source>
</evidence>
<keyword evidence="7" id="KW-0238">DNA-binding</keyword>
<organism evidence="9 10">
    <name type="scientific">Lacibacterium aquatile</name>
    <dbReference type="NCBI Taxonomy" id="1168082"/>
    <lineage>
        <taxon>Bacteria</taxon>
        <taxon>Pseudomonadati</taxon>
        <taxon>Pseudomonadota</taxon>
        <taxon>Alphaproteobacteria</taxon>
        <taxon>Rhodospirillales</taxon>
        <taxon>Rhodospirillaceae</taxon>
    </lineage>
</organism>
<dbReference type="NCBIfam" id="NF002751">
    <property type="entry name" value="PRK02794.1"/>
    <property type="match status" value="1"/>
</dbReference>
<dbReference type="PROSITE" id="PS50173">
    <property type="entry name" value="UMUC"/>
    <property type="match status" value="1"/>
</dbReference>
<evidence type="ECO:0000256" key="3">
    <source>
        <dbReference type="ARBA" id="ARBA00022457"/>
    </source>
</evidence>
<evidence type="ECO:0000313" key="9">
    <source>
        <dbReference type="EMBL" id="MFD2264944.1"/>
    </source>
</evidence>
<comment type="subunit">
    <text evidence="2 7">Monomer.</text>
</comment>
<dbReference type="Proteomes" id="UP001597295">
    <property type="component" value="Unassembled WGS sequence"/>
</dbReference>
<evidence type="ECO:0000256" key="6">
    <source>
        <dbReference type="ARBA" id="ARBA00049244"/>
    </source>
</evidence>
<keyword evidence="7" id="KW-0235">DNA replication</keyword>
<protein>
    <recommendedName>
        <fullName evidence="7">DNA polymerase IV</fullName>
        <shortName evidence="7">Pol IV</shortName>
        <ecNumber evidence="7">2.7.7.7</ecNumber>
    </recommendedName>
</protein>
<keyword evidence="10" id="KW-1185">Reference proteome</keyword>
<feature type="site" description="Substrate discrimination" evidence="7">
    <location>
        <position position="52"/>
    </location>
</feature>
<evidence type="ECO:0000256" key="5">
    <source>
        <dbReference type="ARBA" id="ARBA00025589"/>
    </source>
</evidence>
<dbReference type="InterPro" id="IPR036775">
    <property type="entry name" value="DNA_pol_Y-fam_lit_finger_sf"/>
</dbReference>
<gene>
    <name evidence="7" type="primary">dinB</name>
    <name evidence="9" type="ORF">ACFSM5_18705</name>
</gene>
<keyword evidence="7 9" id="KW-0548">Nucleotidyltransferase</keyword>
<dbReference type="SUPFAM" id="SSF100879">
    <property type="entry name" value="Lesion bypass DNA polymerase (Y-family), little finger domain"/>
    <property type="match status" value="1"/>
</dbReference>
<keyword evidence="7" id="KW-0234">DNA repair</keyword>
<keyword evidence="7" id="KW-0460">Magnesium</keyword>
<keyword evidence="7" id="KW-0479">Metal-binding</keyword>
<name>A0ABW5DYR6_9PROT</name>
<dbReference type="SUPFAM" id="SSF56672">
    <property type="entry name" value="DNA/RNA polymerases"/>
    <property type="match status" value="1"/>
</dbReference>
<dbReference type="InterPro" id="IPR043502">
    <property type="entry name" value="DNA/RNA_pol_sf"/>
</dbReference>
<proteinExistence type="inferred from homology"/>
<dbReference type="InterPro" id="IPR050116">
    <property type="entry name" value="DNA_polymerase-Y"/>
</dbReference>
<comment type="cofactor">
    <cofactor evidence="7">
        <name>Mg(2+)</name>
        <dbReference type="ChEBI" id="CHEBI:18420"/>
    </cofactor>
    <text evidence="7">Binds 2 magnesium ions per subunit.</text>
</comment>
<dbReference type="InterPro" id="IPR043128">
    <property type="entry name" value="Rev_trsase/Diguanyl_cyclase"/>
</dbReference>
<comment type="function">
    <text evidence="5 7">Poorly processive, error-prone DNA polymerase involved in untargeted mutagenesis. Copies undamaged DNA at stalled replication forks, which arise in vivo from mismatched or misaligned primer ends. These misaligned primers can be extended by PolIV. Exhibits no 3'-5' exonuclease (proofreading) activity. May be involved in translesional synthesis, in conjunction with the beta clamp from PolIII.</text>
</comment>
<evidence type="ECO:0000256" key="4">
    <source>
        <dbReference type="ARBA" id="ARBA00022932"/>
    </source>
</evidence>
<dbReference type="GO" id="GO:0003887">
    <property type="term" value="F:DNA-directed DNA polymerase activity"/>
    <property type="evidence" value="ECO:0007669"/>
    <property type="project" value="UniProtKB-EC"/>
</dbReference>
<dbReference type="PANTHER" id="PTHR11076">
    <property type="entry name" value="DNA REPAIR POLYMERASE UMUC / TRANSFERASE FAMILY MEMBER"/>
    <property type="match status" value="1"/>
</dbReference>
<evidence type="ECO:0000259" key="8">
    <source>
        <dbReference type="PROSITE" id="PS50173"/>
    </source>
</evidence>
<feature type="domain" description="UmuC" evidence="8">
    <location>
        <begin position="43"/>
        <end position="224"/>
    </location>
</feature>
<dbReference type="EC" id="2.7.7.7" evidence="7"/>
<keyword evidence="7 9" id="KW-0808">Transferase</keyword>
<dbReference type="RefSeq" id="WP_379878095.1">
    <property type="nucleotide sequence ID" value="NZ_JBHUIP010000014.1"/>
</dbReference>
<feature type="binding site" evidence="7">
    <location>
        <position position="47"/>
    </location>
    <ligand>
        <name>Mg(2+)</name>
        <dbReference type="ChEBI" id="CHEBI:18420"/>
    </ligand>
</feature>
<dbReference type="HAMAP" id="MF_01113">
    <property type="entry name" value="DNApol_IV"/>
    <property type="match status" value="1"/>
</dbReference>
<evidence type="ECO:0000313" key="10">
    <source>
        <dbReference type="Proteomes" id="UP001597295"/>
    </source>
</evidence>
<evidence type="ECO:0000256" key="1">
    <source>
        <dbReference type="ARBA" id="ARBA00010945"/>
    </source>
</evidence>
<keyword evidence="4 7" id="KW-0239">DNA-directed DNA polymerase</keyword>
<dbReference type="Pfam" id="PF11799">
    <property type="entry name" value="IMS_C"/>
    <property type="match status" value="1"/>
</dbReference>
<dbReference type="NCBIfam" id="NF002677">
    <property type="entry name" value="PRK02406.1"/>
    <property type="match status" value="1"/>
</dbReference>
<comment type="caution">
    <text evidence="9">The sequence shown here is derived from an EMBL/GenBank/DDBJ whole genome shotgun (WGS) entry which is preliminary data.</text>
</comment>
<dbReference type="InterPro" id="IPR017961">
    <property type="entry name" value="DNA_pol_Y-fam_little_finger"/>
</dbReference>
<dbReference type="Gene3D" id="1.10.150.20">
    <property type="entry name" value="5' to 3' exonuclease, C-terminal subdomain"/>
    <property type="match status" value="1"/>
</dbReference>